<name>A0A445D5A4_ARAHY</name>
<reference evidence="4 5" key="1">
    <citation type="submission" date="2019-01" db="EMBL/GenBank/DDBJ databases">
        <title>Sequencing of cultivated peanut Arachis hypogaea provides insights into genome evolution and oil improvement.</title>
        <authorList>
            <person name="Chen X."/>
        </authorList>
    </citation>
    <scope>NUCLEOTIDE SEQUENCE [LARGE SCALE GENOMIC DNA]</scope>
    <source>
        <strain evidence="5">cv. Fuhuasheng</strain>
        <tissue evidence="4">Leaves</tissue>
    </source>
</reference>
<evidence type="ECO:0000313" key="4">
    <source>
        <dbReference type="EMBL" id="RYR58403.1"/>
    </source>
</evidence>
<dbReference type="PROSITE" id="PS51375">
    <property type="entry name" value="PPR"/>
    <property type="match status" value="5"/>
</dbReference>
<dbReference type="GO" id="GO:0003729">
    <property type="term" value="F:mRNA binding"/>
    <property type="evidence" value="ECO:0007669"/>
    <property type="project" value="TreeGrafter"/>
</dbReference>
<feature type="repeat" description="PPR" evidence="3">
    <location>
        <begin position="79"/>
        <end position="113"/>
    </location>
</feature>
<comment type="similarity">
    <text evidence="1">Belongs to the PPR family. P subfamily.</text>
</comment>
<feature type="repeat" description="PPR" evidence="3">
    <location>
        <begin position="175"/>
        <end position="209"/>
    </location>
</feature>
<dbReference type="AlphaFoldDB" id="A0A445D5A4"/>
<evidence type="ECO:0008006" key="6">
    <source>
        <dbReference type="Google" id="ProtNLM"/>
    </source>
</evidence>
<accession>A0A445D5A4</accession>
<sequence>MNRKGVQWSEKVLGALIKSFCVEGLVNEALIIQIEMEKKGISPNAIVYNTLMDAYCKSNYVEEAEGLFVEMKSKGIKPIEATFNILMHAYSRRMQPKIVEKLLEDMQDVGLKPNVKSYTCLISRYGKQKKIMEREGIKPSIETYTALLDAFWRVGDTQTLMKIWKLMMLDKIEGTRVTFNIIVYGFAKQGRYMEARDVISEFGKMGLHPTMMTYNMLMNAYARGGRHSKLPQLLKEMENLNSKPDSVTYSTMIYAYMVKTKQVPDLASYQKLRSILDVKATKKNRKDRSALVGIINSKMGITKVKRQKDEFWKHRKKHVMKRSADASAH</sequence>
<organism evidence="4 5">
    <name type="scientific">Arachis hypogaea</name>
    <name type="common">Peanut</name>
    <dbReference type="NCBI Taxonomy" id="3818"/>
    <lineage>
        <taxon>Eukaryota</taxon>
        <taxon>Viridiplantae</taxon>
        <taxon>Streptophyta</taxon>
        <taxon>Embryophyta</taxon>
        <taxon>Tracheophyta</taxon>
        <taxon>Spermatophyta</taxon>
        <taxon>Magnoliopsida</taxon>
        <taxon>eudicotyledons</taxon>
        <taxon>Gunneridae</taxon>
        <taxon>Pentapetalae</taxon>
        <taxon>rosids</taxon>
        <taxon>fabids</taxon>
        <taxon>Fabales</taxon>
        <taxon>Fabaceae</taxon>
        <taxon>Papilionoideae</taxon>
        <taxon>50 kb inversion clade</taxon>
        <taxon>dalbergioids sensu lato</taxon>
        <taxon>Dalbergieae</taxon>
        <taxon>Pterocarpus clade</taxon>
        <taxon>Arachis</taxon>
    </lineage>
</organism>
<gene>
    <name evidence="4" type="ORF">Ahy_A05g024163</name>
</gene>
<proteinExistence type="inferred from homology"/>
<dbReference type="Pfam" id="PF01535">
    <property type="entry name" value="PPR"/>
    <property type="match status" value="1"/>
</dbReference>
<feature type="repeat" description="PPR" evidence="3">
    <location>
        <begin position="210"/>
        <end position="244"/>
    </location>
</feature>
<feature type="repeat" description="PPR" evidence="3">
    <location>
        <begin position="44"/>
        <end position="78"/>
    </location>
</feature>
<evidence type="ECO:0000256" key="2">
    <source>
        <dbReference type="ARBA" id="ARBA00022737"/>
    </source>
</evidence>
<feature type="repeat" description="PPR" evidence="3">
    <location>
        <begin position="9"/>
        <end position="43"/>
    </location>
</feature>
<dbReference type="PANTHER" id="PTHR47933:SF11">
    <property type="entry name" value="PENTATRICOPEPTIDE REPEAT-CONTAINING PROTEIN 2"/>
    <property type="match status" value="1"/>
</dbReference>
<evidence type="ECO:0000256" key="1">
    <source>
        <dbReference type="ARBA" id="ARBA00007626"/>
    </source>
</evidence>
<comment type="caution">
    <text evidence="4">The sequence shown here is derived from an EMBL/GenBank/DDBJ whole genome shotgun (WGS) entry which is preliminary data.</text>
</comment>
<dbReference type="Proteomes" id="UP000289738">
    <property type="component" value="Chromosome A05"/>
</dbReference>
<dbReference type="InterPro" id="IPR011990">
    <property type="entry name" value="TPR-like_helical_dom_sf"/>
</dbReference>
<dbReference type="PANTHER" id="PTHR47933">
    <property type="entry name" value="PENTATRICOPEPTIDE REPEAT-CONTAINING PROTEIN 1, MITOCHONDRIAL"/>
    <property type="match status" value="1"/>
</dbReference>
<evidence type="ECO:0000313" key="5">
    <source>
        <dbReference type="Proteomes" id="UP000289738"/>
    </source>
</evidence>
<dbReference type="EMBL" id="SDMP01000005">
    <property type="protein sequence ID" value="RYR58403.1"/>
    <property type="molecule type" value="Genomic_DNA"/>
</dbReference>
<dbReference type="Pfam" id="PF13041">
    <property type="entry name" value="PPR_2"/>
    <property type="match status" value="2"/>
</dbReference>
<dbReference type="Gene3D" id="1.25.40.10">
    <property type="entry name" value="Tetratricopeptide repeat domain"/>
    <property type="match status" value="2"/>
</dbReference>
<dbReference type="STRING" id="3818.A0A445D5A4"/>
<keyword evidence="2" id="KW-0677">Repeat</keyword>
<keyword evidence="5" id="KW-1185">Reference proteome</keyword>
<evidence type="ECO:0000256" key="3">
    <source>
        <dbReference type="PROSITE-ProRule" id="PRU00708"/>
    </source>
</evidence>
<protein>
    <recommendedName>
        <fullName evidence="6">Pentacotripeptide-repeat region of PRORP domain-containing protein</fullName>
    </recommendedName>
</protein>
<dbReference type="InterPro" id="IPR002885">
    <property type="entry name" value="PPR_rpt"/>
</dbReference>
<dbReference type="Pfam" id="PF13812">
    <property type="entry name" value="PPR_3"/>
    <property type="match status" value="1"/>
</dbReference>
<dbReference type="NCBIfam" id="TIGR00756">
    <property type="entry name" value="PPR"/>
    <property type="match status" value="4"/>
</dbReference>
<dbReference type="InterPro" id="IPR051240">
    <property type="entry name" value="Mito_RNA-Proc/Resp"/>
</dbReference>